<organism evidence="3">
    <name type="scientific">Dunaliella tertiolecta</name>
    <name type="common">Green alga</name>
    <dbReference type="NCBI Taxonomy" id="3047"/>
    <lineage>
        <taxon>Eukaryota</taxon>
        <taxon>Viridiplantae</taxon>
        <taxon>Chlorophyta</taxon>
        <taxon>core chlorophytes</taxon>
        <taxon>Chlorophyceae</taxon>
        <taxon>CS clade</taxon>
        <taxon>Chlamydomonadales</taxon>
        <taxon>Dunaliellaceae</taxon>
        <taxon>Dunaliella</taxon>
    </lineage>
</organism>
<evidence type="ECO:0000256" key="1">
    <source>
        <dbReference type="ARBA" id="ARBA00022737"/>
    </source>
</evidence>
<name>A0A7S3VR23_DUNTE</name>
<dbReference type="Pfam" id="PF02985">
    <property type="entry name" value="HEAT"/>
    <property type="match status" value="1"/>
</dbReference>
<evidence type="ECO:0000313" key="3">
    <source>
        <dbReference type="EMBL" id="CAE0501307.1"/>
    </source>
</evidence>
<feature type="compositionally biased region" description="Low complexity" evidence="2">
    <location>
        <begin position="1"/>
        <end position="15"/>
    </location>
</feature>
<dbReference type="InterPro" id="IPR016024">
    <property type="entry name" value="ARM-type_fold"/>
</dbReference>
<gene>
    <name evidence="3" type="ORF">DTER00134_LOCUS16380</name>
</gene>
<evidence type="ECO:0000256" key="2">
    <source>
        <dbReference type="SAM" id="MobiDB-lite"/>
    </source>
</evidence>
<proteinExistence type="predicted"/>
<dbReference type="Gene3D" id="1.25.10.10">
    <property type="entry name" value="Leucine-rich Repeat Variant"/>
    <property type="match status" value="1"/>
</dbReference>
<feature type="region of interest" description="Disordered" evidence="2">
    <location>
        <begin position="167"/>
        <end position="187"/>
    </location>
</feature>
<dbReference type="InterPro" id="IPR011989">
    <property type="entry name" value="ARM-like"/>
</dbReference>
<dbReference type="PANTHER" id="PTHR20938:SF0">
    <property type="entry name" value="INTEGRATOR COMPLEX SUBUNIT 4"/>
    <property type="match status" value="1"/>
</dbReference>
<dbReference type="AlphaFoldDB" id="A0A7S3VR23"/>
<protein>
    <submittedName>
        <fullName evidence="3">Uncharacterized protein</fullName>
    </submittedName>
</protein>
<accession>A0A7S3VR23</accession>
<dbReference type="EMBL" id="HBIP01027115">
    <property type="protein sequence ID" value="CAE0501307.1"/>
    <property type="molecule type" value="Transcribed_RNA"/>
</dbReference>
<dbReference type="SUPFAM" id="SSF48371">
    <property type="entry name" value="ARM repeat"/>
    <property type="match status" value="1"/>
</dbReference>
<sequence length="584" mass="61734">MQQQQQQPSQDPQHNQDLEQPNQGLRHPNQGMQQRDQAWTPQQRTPAVRGSCVCTSNTCAMGSYKAAVLALGDDHEGVRILALQLLFVLAQGHPCLHLQEPHFWQFSRPQSMADDAFQRLCSAAANDPEMGVRRAALQWLQGLHGASLRVKLQALNKKAIVRAEVPAAGESAQPGKGQKKGKGRRQQGAVFTGRMGGGPWAGCPSTHSLDLLDASMGALVHGTEDELSQVRAATAGALAALGVSELLALGKMLRPAAGMRGGKDGRGGKRGADVDSDVLADRRQAACQSAEYLVDLLHDEVQVVREAAAQGLLQLARHARPTFLAAKQPRGSGAGVPDATPSLHNISGMDGKAAARLAVGVHGSSAGAGAEVQEQPQAHDAAGVSLLGRQTQAECLQNVAEAGAEAQEQPQAHDTADYADLFGGHVRTEVRPCDETTSGQATAPAPGADAVAAAGPLLAVLLDRDQTRSLISSLSDPSPLVRSCMRAALPFMCMSTPAVLQSLINALTQNALTFPDEAEEAKCVAKAAATCAPAHILGPALSKMLHQAQKQRQEQPHHQLQGNEQFLMIVQAMRDVLAVDRRET</sequence>
<keyword evidence="1" id="KW-0677">Repeat</keyword>
<dbReference type="PANTHER" id="PTHR20938">
    <property type="entry name" value="INTEGRATOR COMPLEX SUBUNIT 4"/>
    <property type="match status" value="1"/>
</dbReference>
<dbReference type="InterPro" id="IPR000357">
    <property type="entry name" value="HEAT"/>
</dbReference>
<reference evidence="3" key="1">
    <citation type="submission" date="2021-01" db="EMBL/GenBank/DDBJ databases">
        <authorList>
            <person name="Corre E."/>
            <person name="Pelletier E."/>
            <person name="Niang G."/>
            <person name="Scheremetjew M."/>
            <person name="Finn R."/>
            <person name="Kale V."/>
            <person name="Holt S."/>
            <person name="Cochrane G."/>
            <person name="Meng A."/>
            <person name="Brown T."/>
            <person name="Cohen L."/>
        </authorList>
    </citation>
    <scope>NUCLEOTIDE SEQUENCE</scope>
    <source>
        <strain evidence="3">CCMP1320</strain>
    </source>
</reference>
<feature type="region of interest" description="Disordered" evidence="2">
    <location>
        <begin position="1"/>
        <end position="44"/>
    </location>
</feature>
<feature type="compositionally biased region" description="Polar residues" evidence="2">
    <location>
        <begin position="30"/>
        <end position="44"/>
    </location>
</feature>